<keyword evidence="2" id="KW-1185">Reference proteome</keyword>
<gene>
    <name evidence="1" type="ORF">MNOR_LOCUS22992</name>
</gene>
<comment type="caution">
    <text evidence="1">The sequence shown here is derived from an EMBL/GenBank/DDBJ whole genome shotgun (WGS) entry which is preliminary data.</text>
</comment>
<organism evidence="1 2">
    <name type="scientific">Meganyctiphanes norvegica</name>
    <name type="common">Northern krill</name>
    <name type="synonym">Thysanopoda norvegica</name>
    <dbReference type="NCBI Taxonomy" id="48144"/>
    <lineage>
        <taxon>Eukaryota</taxon>
        <taxon>Metazoa</taxon>
        <taxon>Ecdysozoa</taxon>
        <taxon>Arthropoda</taxon>
        <taxon>Crustacea</taxon>
        <taxon>Multicrustacea</taxon>
        <taxon>Malacostraca</taxon>
        <taxon>Eumalacostraca</taxon>
        <taxon>Eucarida</taxon>
        <taxon>Euphausiacea</taxon>
        <taxon>Euphausiidae</taxon>
        <taxon>Meganyctiphanes</taxon>
    </lineage>
</organism>
<evidence type="ECO:0000313" key="1">
    <source>
        <dbReference type="EMBL" id="CAL4122270.1"/>
    </source>
</evidence>
<proteinExistence type="predicted"/>
<reference evidence="1 2" key="1">
    <citation type="submission" date="2024-05" db="EMBL/GenBank/DDBJ databases">
        <authorList>
            <person name="Wallberg A."/>
        </authorList>
    </citation>
    <scope>NUCLEOTIDE SEQUENCE [LARGE SCALE GENOMIC DNA]</scope>
</reference>
<dbReference type="EMBL" id="CAXKWB010019802">
    <property type="protein sequence ID" value="CAL4122270.1"/>
    <property type="molecule type" value="Genomic_DNA"/>
</dbReference>
<dbReference type="AlphaFoldDB" id="A0AAV2RC03"/>
<accession>A0AAV2RC03</accession>
<name>A0AAV2RC03_MEGNR</name>
<evidence type="ECO:0000313" key="2">
    <source>
        <dbReference type="Proteomes" id="UP001497623"/>
    </source>
</evidence>
<protein>
    <submittedName>
        <fullName evidence="1">Uncharacterized protein</fullName>
    </submittedName>
</protein>
<sequence length="435" mass="50437">MSTPCTYNKREELLSQFLTWLEDARVGTSTLDGLNYEMTTKLKKFMKLSPQIDHHPIVRQLFNWLSNPQQSTAEDFIYVMGLVRQNCNIDIGCSFYLRYLGNVVIGALADRCPILEGSWEQATWSVLEFAGRDEIGTQYSQRFPSIFLSAWIIYVIGDPDICPNPQLRLKLLHLFMKLVIINDQNRTLALQSVMSAISSLKFELEEEHCNVMNTSLFNKTLEKFTNHGYLLKLDKSLSKKLNDMKTFGQSAIIHDVSYIMRMNPNRFTYPIELQSITTLLKFTSRQAQAEYKLFQGGHFIPDQSTSLNEISRLLRLLLCNFTKTCQMPHLIEISTLCIIDVVELVVLVNGSQFVEQGYPFIQSLLNCEEILNEFCIGRKLSNRFRDAHRIVTSLAGQIIIQKYHKRLSCIQTRLEDLEFDEYRNYLRPSFPVMYH</sequence>
<dbReference type="Proteomes" id="UP001497623">
    <property type="component" value="Unassembled WGS sequence"/>
</dbReference>
<feature type="non-terminal residue" evidence="1">
    <location>
        <position position="435"/>
    </location>
</feature>